<dbReference type="Proteomes" id="UP000291116">
    <property type="component" value="Unassembled WGS sequence"/>
</dbReference>
<organism evidence="3 4">
    <name type="scientific">Pseudo-nitzschia multistriata</name>
    <dbReference type="NCBI Taxonomy" id="183589"/>
    <lineage>
        <taxon>Eukaryota</taxon>
        <taxon>Sar</taxon>
        <taxon>Stramenopiles</taxon>
        <taxon>Ochrophyta</taxon>
        <taxon>Bacillariophyta</taxon>
        <taxon>Bacillariophyceae</taxon>
        <taxon>Bacillariophycidae</taxon>
        <taxon>Bacillariales</taxon>
        <taxon>Bacillariaceae</taxon>
        <taxon>Pseudo-nitzschia</taxon>
    </lineage>
</organism>
<sequence length="278" mass="32024">MVSTAKGLISVFWVAAGLLSILAPLAYRSLKVRDFRAMQARYNWQEQAREYEEEQEQNNQEAGENNNYSYQNQWEQMRESGLYDLNDCKWYQLNCYSYYYSNGEDGEPEPRAGWYPNWYSGWSLTEEEREQRMEEGRTPGSLVFVYLWQMLVFSGILGYGVVVLNQKRPLSGLVVALGVFANMSFLSMWWLADGSIATESDYVQKVGFYGQFSVLMFMTNAWYVLFGVVFLAVFACVARRDTLREEKKAAGEQEEGAEEASRYQAPAAVEEPGWTTIN</sequence>
<accession>A0A448ZPK8</accession>
<reference evidence="3 4" key="1">
    <citation type="submission" date="2019-01" db="EMBL/GenBank/DDBJ databases">
        <authorList>
            <person name="Ferrante I. M."/>
        </authorList>
    </citation>
    <scope>NUCLEOTIDE SEQUENCE [LARGE SCALE GENOMIC DNA]</scope>
    <source>
        <strain evidence="3 4">B856</strain>
    </source>
</reference>
<feature type="transmembrane region" description="Helical" evidence="2">
    <location>
        <begin position="143"/>
        <end position="164"/>
    </location>
</feature>
<evidence type="ECO:0000313" key="3">
    <source>
        <dbReference type="EMBL" id="VEU43978.1"/>
    </source>
</evidence>
<evidence type="ECO:0000313" key="4">
    <source>
        <dbReference type="Proteomes" id="UP000291116"/>
    </source>
</evidence>
<keyword evidence="2" id="KW-0812">Transmembrane</keyword>
<feature type="transmembrane region" description="Helical" evidence="2">
    <location>
        <begin position="7"/>
        <end position="27"/>
    </location>
</feature>
<proteinExistence type="predicted"/>
<evidence type="ECO:0000256" key="1">
    <source>
        <dbReference type="SAM" id="MobiDB-lite"/>
    </source>
</evidence>
<dbReference type="OrthoDB" id="40982at2759"/>
<dbReference type="EMBL" id="CAACVS010000602">
    <property type="protein sequence ID" value="VEU43978.1"/>
    <property type="molecule type" value="Genomic_DNA"/>
</dbReference>
<feature type="transmembrane region" description="Helical" evidence="2">
    <location>
        <begin position="171"/>
        <end position="192"/>
    </location>
</feature>
<dbReference type="AlphaFoldDB" id="A0A448ZPK8"/>
<feature type="transmembrane region" description="Helical" evidence="2">
    <location>
        <begin position="212"/>
        <end position="238"/>
    </location>
</feature>
<keyword evidence="2" id="KW-0472">Membrane</keyword>
<gene>
    <name evidence="3" type="ORF">PSNMU_V1.4_AUG-EV-PASAV3_0110820</name>
</gene>
<evidence type="ECO:0000256" key="2">
    <source>
        <dbReference type="SAM" id="Phobius"/>
    </source>
</evidence>
<feature type="region of interest" description="Disordered" evidence="1">
    <location>
        <begin position="247"/>
        <end position="278"/>
    </location>
</feature>
<name>A0A448ZPK8_9STRA</name>
<protein>
    <submittedName>
        <fullName evidence="3">Uncharacterized protein</fullName>
    </submittedName>
</protein>
<keyword evidence="4" id="KW-1185">Reference proteome</keyword>
<keyword evidence="2" id="KW-1133">Transmembrane helix</keyword>